<protein>
    <submittedName>
        <fullName evidence="1">Uncharacterized protein</fullName>
    </submittedName>
</protein>
<evidence type="ECO:0000313" key="1">
    <source>
        <dbReference type="EMBL" id="JAH66076.1"/>
    </source>
</evidence>
<dbReference type="AlphaFoldDB" id="A0A0E9UK39"/>
<dbReference type="PROSITE" id="PS51257">
    <property type="entry name" value="PROKAR_LIPOPROTEIN"/>
    <property type="match status" value="1"/>
</dbReference>
<reference evidence="1" key="2">
    <citation type="journal article" date="2015" name="Fish Shellfish Immunol.">
        <title>Early steps in the European eel (Anguilla anguilla)-Vibrio vulnificus interaction in the gills: Role of the RtxA13 toxin.</title>
        <authorList>
            <person name="Callol A."/>
            <person name="Pajuelo D."/>
            <person name="Ebbesson L."/>
            <person name="Teles M."/>
            <person name="MacKenzie S."/>
            <person name="Amaro C."/>
        </authorList>
    </citation>
    <scope>NUCLEOTIDE SEQUENCE</scope>
</reference>
<sequence length="30" mass="3472">MSLRKFWFMVLSVMASCPGHEAAKHPHHHV</sequence>
<dbReference type="EMBL" id="GBXM01042501">
    <property type="protein sequence ID" value="JAH66076.1"/>
    <property type="molecule type" value="Transcribed_RNA"/>
</dbReference>
<organism evidence="1">
    <name type="scientific">Anguilla anguilla</name>
    <name type="common">European freshwater eel</name>
    <name type="synonym">Muraena anguilla</name>
    <dbReference type="NCBI Taxonomy" id="7936"/>
    <lineage>
        <taxon>Eukaryota</taxon>
        <taxon>Metazoa</taxon>
        <taxon>Chordata</taxon>
        <taxon>Craniata</taxon>
        <taxon>Vertebrata</taxon>
        <taxon>Euteleostomi</taxon>
        <taxon>Actinopterygii</taxon>
        <taxon>Neopterygii</taxon>
        <taxon>Teleostei</taxon>
        <taxon>Anguilliformes</taxon>
        <taxon>Anguillidae</taxon>
        <taxon>Anguilla</taxon>
    </lineage>
</organism>
<name>A0A0E9UK39_ANGAN</name>
<reference evidence="1" key="1">
    <citation type="submission" date="2014-11" db="EMBL/GenBank/DDBJ databases">
        <authorList>
            <person name="Amaro Gonzalez C."/>
        </authorList>
    </citation>
    <scope>NUCLEOTIDE SEQUENCE</scope>
</reference>
<proteinExistence type="predicted"/>
<accession>A0A0E9UK39</accession>